<evidence type="ECO:0000259" key="11">
    <source>
        <dbReference type="PROSITE" id="PS50011"/>
    </source>
</evidence>
<dbReference type="PANTHER" id="PTHR23257">
    <property type="entry name" value="SERINE-THREONINE PROTEIN KINASE"/>
    <property type="match status" value="1"/>
</dbReference>
<dbReference type="InterPro" id="IPR008271">
    <property type="entry name" value="Ser/Thr_kinase_AS"/>
</dbReference>
<dbReference type="InterPro" id="IPR000719">
    <property type="entry name" value="Prot_kinase_dom"/>
</dbReference>
<evidence type="ECO:0000256" key="7">
    <source>
        <dbReference type="ARBA" id="ARBA00022840"/>
    </source>
</evidence>
<keyword evidence="8" id="KW-0472">Membrane</keyword>
<evidence type="ECO:0000256" key="2">
    <source>
        <dbReference type="ARBA" id="ARBA00012513"/>
    </source>
</evidence>
<dbReference type="PANTHER" id="PTHR23257:SF878">
    <property type="entry name" value="PAS DOMAIN-CONTAINING PROTEIN TYROSINE KINASE FAMILY PROTEIN"/>
    <property type="match status" value="1"/>
</dbReference>
<reference evidence="12" key="2">
    <citation type="submission" date="2020-03" db="EMBL/GenBank/DDBJ databases">
        <title>Walnut 2.0.</title>
        <authorList>
            <person name="Marrano A."/>
            <person name="Britton M."/>
            <person name="Zimin A.V."/>
            <person name="Zaini P.A."/>
            <person name="Workman R."/>
            <person name="Puiu D."/>
            <person name="Bianco L."/>
            <person name="Allen B.J."/>
            <person name="Troggio M."/>
            <person name="Leslie C.A."/>
            <person name="Timp W."/>
            <person name="Dendekar A."/>
            <person name="Salzberg S.L."/>
            <person name="Neale D.B."/>
        </authorList>
    </citation>
    <scope>NUCLEOTIDE SEQUENCE</scope>
    <source>
        <tissue evidence="12">Leaves</tissue>
    </source>
</reference>
<reference evidence="12" key="1">
    <citation type="submission" date="2015-10" db="EMBL/GenBank/DDBJ databases">
        <authorList>
            <person name="Martinez-Garcia P.J."/>
            <person name="Crepeau M.W."/>
            <person name="Puiu D."/>
            <person name="Gonzalez-Ibeas D."/>
            <person name="Whalen J."/>
            <person name="Stevens K."/>
            <person name="Paul R."/>
            <person name="Butterfield T."/>
            <person name="Britton M."/>
            <person name="Reagan R."/>
            <person name="Chakraborty S."/>
            <person name="Walawage S.L."/>
            <person name="Vasquez-Gross H.A."/>
            <person name="Cardeno C."/>
            <person name="Famula R."/>
            <person name="Pratt K."/>
            <person name="Kuruganti S."/>
            <person name="Aradhya M.K."/>
            <person name="Leslie C.A."/>
            <person name="Dandekar A.M."/>
            <person name="Salzberg S.L."/>
            <person name="Wegrzyn J.L."/>
            <person name="Langley C.H."/>
            <person name="Neale D.B."/>
        </authorList>
    </citation>
    <scope>NUCLEOTIDE SEQUENCE</scope>
    <source>
        <tissue evidence="12">Leaves</tissue>
    </source>
</reference>
<dbReference type="Proteomes" id="UP000619265">
    <property type="component" value="Unassembled WGS sequence"/>
</dbReference>
<dbReference type="SMART" id="SM00220">
    <property type="entry name" value="S_TKc"/>
    <property type="match status" value="1"/>
</dbReference>
<dbReference type="Gene3D" id="1.10.510.10">
    <property type="entry name" value="Transferase(Phosphotransferase) domain 1"/>
    <property type="match status" value="1"/>
</dbReference>
<keyword evidence="3" id="KW-0723">Serine/threonine-protein kinase</keyword>
<dbReference type="Gramene" id="Jr02_18480_p2">
    <property type="protein sequence ID" value="cds.Jr02_18480_p2"/>
    <property type="gene ID" value="Jr02_18480"/>
</dbReference>
<dbReference type="AlphaFoldDB" id="A0A833YAQ9"/>
<dbReference type="EC" id="2.7.11.1" evidence="2"/>
<protein>
    <recommendedName>
        <fullName evidence="2">non-specific serine/threonine protein kinase</fullName>
        <ecNumber evidence="2">2.7.11.1</ecNumber>
    </recommendedName>
</protein>
<evidence type="ECO:0000313" key="12">
    <source>
        <dbReference type="EMBL" id="KAF5478320.1"/>
    </source>
</evidence>
<dbReference type="SUPFAM" id="SSF56112">
    <property type="entry name" value="Protein kinase-like (PK-like)"/>
    <property type="match status" value="1"/>
</dbReference>
<dbReference type="GO" id="GO:0016020">
    <property type="term" value="C:membrane"/>
    <property type="evidence" value="ECO:0007669"/>
    <property type="project" value="UniProtKB-SubCell"/>
</dbReference>
<dbReference type="PROSITE" id="PS50011">
    <property type="entry name" value="PROTEIN_KINASE_DOM"/>
    <property type="match status" value="1"/>
</dbReference>
<dbReference type="PROSITE" id="PS00108">
    <property type="entry name" value="PROTEIN_KINASE_ST"/>
    <property type="match status" value="1"/>
</dbReference>
<sequence length="172" mass="19447">MALDVARGMNYLHHRHPPIVHRDLKSSNLLVDKNWTVKVGDFGLSRLKNSTFLTARSGRGTPQWMAPEVLRNEPSNEKSDVFSFGVILWGLMTESIPWNNLNSLQVVGVVGFMDRRLDLPQGLDPQIAYIIQDCWQSDPEQRPSFRDVIQRMTALIPSTAAVSTRRSSTTET</sequence>
<dbReference type="InterPro" id="IPR011009">
    <property type="entry name" value="Kinase-like_dom_sf"/>
</dbReference>
<dbReference type="GO" id="GO:0004674">
    <property type="term" value="F:protein serine/threonine kinase activity"/>
    <property type="evidence" value="ECO:0007669"/>
    <property type="project" value="UniProtKB-KW"/>
</dbReference>
<keyword evidence="6" id="KW-0418">Kinase</keyword>
<comment type="catalytic activity">
    <reaction evidence="9">
        <text>L-threonyl-[protein] + ATP = O-phospho-L-threonyl-[protein] + ADP + H(+)</text>
        <dbReference type="Rhea" id="RHEA:46608"/>
        <dbReference type="Rhea" id="RHEA-COMP:11060"/>
        <dbReference type="Rhea" id="RHEA-COMP:11605"/>
        <dbReference type="ChEBI" id="CHEBI:15378"/>
        <dbReference type="ChEBI" id="CHEBI:30013"/>
        <dbReference type="ChEBI" id="CHEBI:30616"/>
        <dbReference type="ChEBI" id="CHEBI:61977"/>
        <dbReference type="ChEBI" id="CHEBI:456216"/>
        <dbReference type="EC" id="2.7.11.1"/>
    </reaction>
</comment>
<evidence type="ECO:0000256" key="9">
    <source>
        <dbReference type="ARBA" id="ARBA00047899"/>
    </source>
</evidence>
<dbReference type="PRINTS" id="PR00109">
    <property type="entry name" value="TYRKINASE"/>
</dbReference>
<gene>
    <name evidence="12" type="ORF">F2P56_004887</name>
</gene>
<name>A0A833YAQ9_JUGRE</name>
<keyword evidence="5" id="KW-0547">Nucleotide-binding</keyword>
<evidence type="ECO:0000256" key="1">
    <source>
        <dbReference type="ARBA" id="ARBA00004370"/>
    </source>
</evidence>
<accession>A0A833YAQ9</accession>
<keyword evidence="7" id="KW-0067">ATP-binding</keyword>
<dbReference type="EMBL" id="LIHL02000002">
    <property type="protein sequence ID" value="KAF5478320.1"/>
    <property type="molecule type" value="Genomic_DNA"/>
</dbReference>
<evidence type="ECO:0000256" key="10">
    <source>
        <dbReference type="ARBA" id="ARBA00048679"/>
    </source>
</evidence>
<comment type="caution">
    <text evidence="12">The sequence shown here is derived from an EMBL/GenBank/DDBJ whole genome shotgun (WGS) entry which is preliminary data.</text>
</comment>
<dbReference type="InterPro" id="IPR050167">
    <property type="entry name" value="Ser_Thr_protein_kinase"/>
</dbReference>
<comment type="catalytic activity">
    <reaction evidence="10">
        <text>L-seryl-[protein] + ATP = O-phospho-L-seryl-[protein] + ADP + H(+)</text>
        <dbReference type="Rhea" id="RHEA:17989"/>
        <dbReference type="Rhea" id="RHEA-COMP:9863"/>
        <dbReference type="Rhea" id="RHEA-COMP:11604"/>
        <dbReference type="ChEBI" id="CHEBI:15378"/>
        <dbReference type="ChEBI" id="CHEBI:29999"/>
        <dbReference type="ChEBI" id="CHEBI:30616"/>
        <dbReference type="ChEBI" id="CHEBI:83421"/>
        <dbReference type="ChEBI" id="CHEBI:456216"/>
        <dbReference type="EC" id="2.7.11.1"/>
    </reaction>
</comment>
<dbReference type="InterPro" id="IPR001245">
    <property type="entry name" value="Ser-Thr/Tyr_kinase_cat_dom"/>
</dbReference>
<evidence type="ECO:0000313" key="13">
    <source>
        <dbReference type="Proteomes" id="UP000619265"/>
    </source>
</evidence>
<evidence type="ECO:0000256" key="4">
    <source>
        <dbReference type="ARBA" id="ARBA00022679"/>
    </source>
</evidence>
<evidence type="ECO:0000256" key="6">
    <source>
        <dbReference type="ARBA" id="ARBA00022777"/>
    </source>
</evidence>
<dbReference type="Pfam" id="PF07714">
    <property type="entry name" value="PK_Tyr_Ser-Thr"/>
    <property type="match status" value="1"/>
</dbReference>
<feature type="domain" description="Protein kinase" evidence="11">
    <location>
        <begin position="1"/>
        <end position="155"/>
    </location>
</feature>
<evidence type="ECO:0000256" key="8">
    <source>
        <dbReference type="ARBA" id="ARBA00023136"/>
    </source>
</evidence>
<organism evidence="12 13">
    <name type="scientific">Juglans regia</name>
    <name type="common">English walnut</name>
    <dbReference type="NCBI Taxonomy" id="51240"/>
    <lineage>
        <taxon>Eukaryota</taxon>
        <taxon>Viridiplantae</taxon>
        <taxon>Streptophyta</taxon>
        <taxon>Embryophyta</taxon>
        <taxon>Tracheophyta</taxon>
        <taxon>Spermatophyta</taxon>
        <taxon>Magnoliopsida</taxon>
        <taxon>eudicotyledons</taxon>
        <taxon>Gunneridae</taxon>
        <taxon>Pentapetalae</taxon>
        <taxon>rosids</taxon>
        <taxon>fabids</taxon>
        <taxon>Fagales</taxon>
        <taxon>Juglandaceae</taxon>
        <taxon>Juglans</taxon>
    </lineage>
</organism>
<comment type="subcellular location">
    <subcellularLocation>
        <location evidence="1">Membrane</location>
    </subcellularLocation>
</comment>
<dbReference type="FunFam" id="1.10.510.10:FF:000476">
    <property type="entry name" value="PAS domain-containing protein tyrosine kinase family protein"/>
    <property type="match status" value="1"/>
</dbReference>
<evidence type="ECO:0000256" key="5">
    <source>
        <dbReference type="ARBA" id="ARBA00022741"/>
    </source>
</evidence>
<dbReference type="GO" id="GO:0005524">
    <property type="term" value="F:ATP binding"/>
    <property type="evidence" value="ECO:0007669"/>
    <property type="project" value="UniProtKB-KW"/>
</dbReference>
<evidence type="ECO:0000256" key="3">
    <source>
        <dbReference type="ARBA" id="ARBA00022527"/>
    </source>
</evidence>
<proteinExistence type="predicted"/>
<keyword evidence="4" id="KW-0808">Transferase</keyword>